<dbReference type="Pfam" id="PF13650">
    <property type="entry name" value="Asp_protease_2"/>
    <property type="match status" value="1"/>
</dbReference>
<protein>
    <submittedName>
        <fullName evidence="3">Retropepsin-like domain-containing protein</fullName>
    </submittedName>
</protein>
<dbReference type="InterPro" id="IPR021109">
    <property type="entry name" value="Peptidase_aspartic_dom_sf"/>
</dbReference>
<organism evidence="3 4">
    <name type="scientific">Polaribacter batillariae</name>
    <dbReference type="NCBI Taxonomy" id="2808900"/>
    <lineage>
        <taxon>Bacteria</taxon>
        <taxon>Pseudomonadati</taxon>
        <taxon>Bacteroidota</taxon>
        <taxon>Flavobacteriia</taxon>
        <taxon>Flavobacteriales</taxon>
        <taxon>Flavobacteriaceae</taxon>
    </lineage>
</organism>
<evidence type="ECO:0000313" key="4">
    <source>
        <dbReference type="Proteomes" id="UP000663935"/>
    </source>
</evidence>
<feature type="signal peptide" evidence="1">
    <location>
        <begin position="1"/>
        <end position="17"/>
    </location>
</feature>
<feature type="chain" id="PRO_5045777011" evidence="1">
    <location>
        <begin position="18"/>
        <end position="401"/>
    </location>
</feature>
<name>A0ABX7T013_9FLAO</name>
<accession>A0ABX7T013</accession>
<keyword evidence="1" id="KW-0732">Signal</keyword>
<sequence length="401" mass="45162">MKKILSIVVLIPFVALAQINSNKQVEKMANLGELVPNKTIDTIPIKIINDLIVLKTKVNDTELNLVWDNGFSFSALDNSTSNKLQLNDFKDQESITVTDAVNKKINMDLKISDKIDLGAFTINKSPFLVVDLKTLFGPMANIHGILGATVTKKLNWKFNFDKNFVIVSQSPFAEEGITIPFGLNEYNTMFTSIELNGVKDGVEIDFGYNGDDINVTIAALELFKDTKKSTFQGISTMSVSGFSKPDVSYTIKDFEYKIGDTTVNHPFKLHLTSAERGARIGNKFFRHYNCIVNSANHTIILTPRTTSLEKSVEKTFGVNILKTEDKMIVSGIYTSLHIKEKYGLELGTEIVEINGKKSVDFKNNFELKDFQIHLLKQEKELTIKTRDGKTHRLMPQNRNYE</sequence>
<evidence type="ECO:0000313" key="3">
    <source>
        <dbReference type="EMBL" id="QTD39096.1"/>
    </source>
</evidence>
<feature type="domain" description="PDZ" evidence="2">
    <location>
        <begin position="305"/>
        <end position="359"/>
    </location>
</feature>
<dbReference type="PROSITE" id="PS50106">
    <property type="entry name" value="PDZ"/>
    <property type="match status" value="1"/>
</dbReference>
<proteinExistence type="predicted"/>
<evidence type="ECO:0000259" key="2">
    <source>
        <dbReference type="PROSITE" id="PS50106"/>
    </source>
</evidence>
<gene>
    <name evidence="3" type="ORF">JL193_07580</name>
</gene>
<dbReference type="RefSeq" id="WP_207973206.1">
    <property type="nucleotide sequence ID" value="NZ_CP071795.1"/>
</dbReference>
<keyword evidence="4" id="KW-1185">Reference proteome</keyword>
<dbReference type="EMBL" id="CP071795">
    <property type="protein sequence ID" value="QTD39096.1"/>
    <property type="molecule type" value="Genomic_DNA"/>
</dbReference>
<dbReference type="Gene3D" id="2.40.70.10">
    <property type="entry name" value="Acid Proteases"/>
    <property type="match status" value="1"/>
</dbReference>
<dbReference type="Proteomes" id="UP000663935">
    <property type="component" value="Chromosome"/>
</dbReference>
<dbReference type="InterPro" id="IPR001478">
    <property type="entry name" value="PDZ"/>
</dbReference>
<evidence type="ECO:0000256" key="1">
    <source>
        <dbReference type="SAM" id="SignalP"/>
    </source>
</evidence>
<reference evidence="3 4" key="1">
    <citation type="submission" date="2021-03" db="EMBL/GenBank/DDBJ databases">
        <title>Complete genome of Polaribacter_sp.G4M1.</title>
        <authorList>
            <person name="Jeong S.W."/>
            <person name="Bae J.W."/>
        </authorList>
    </citation>
    <scope>NUCLEOTIDE SEQUENCE [LARGE SCALE GENOMIC DNA]</scope>
    <source>
        <strain evidence="3 4">G4M1</strain>
    </source>
</reference>